<evidence type="ECO:0000313" key="3">
    <source>
        <dbReference type="Proteomes" id="UP000600171"/>
    </source>
</evidence>
<sequence length="326" mass="36856">MTTPRTSIIMPVYNTAQDVTRAIDSVLAQTDPDFELIVINDRSPDNADSVISRHLAQKSDPRVRYILNEENLGLAATRNRGIAEARGQWLAYLDSDDAFQPNFLETMHAYATEGIDVVTCAHDVVYPDGERRFRLRGETGELSGHEAMLRLLRDETTPYVWDKIFRRDVVEGLEFIEVNRAEDAVYTVTAYRQVRAVRFIDDSLVLYSVNPQSITWGSVPPVGEMYRFVELLKEATGAHQGNAAEQKALATYWVLAFLNGAQSALRLNPENLDSYLLECRDALRWPLLVKTLQVRPFFGAAGVLLRLSPSLYKLLYGAYVKKMYGL</sequence>
<evidence type="ECO:0000313" key="2">
    <source>
        <dbReference type="EMBL" id="GGH66071.1"/>
    </source>
</evidence>
<comment type="caution">
    <text evidence="2">The sequence shown here is derived from an EMBL/GenBank/DDBJ whole genome shotgun (WGS) entry which is preliminary data.</text>
</comment>
<dbReference type="AlphaFoldDB" id="A0A917IZ68"/>
<name>A0A917IZ68_9MICC</name>
<dbReference type="RefSeq" id="WP_188360227.1">
    <property type="nucleotide sequence ID" value="NZ_BMDC01000004.1"/>
</dbReference>
<organism evidence="2 3">
    <name type="scientific">Rothia aerolata</name>
    <dbReference type="NCBI Taxonomy" id="1812262"/>
    <lineage>
        <taxon>Bacteria</taxon>
        <taxon>Bacillati</taxon>
        <taxon>Actinomycetota</taxon>
        <taxon>Actinomycetes</taxon>
        <taxon>Micrococcales</taxon>
        <taxon>Micrococcaceae</taxon>
        <taxon>Rothia</taxon>
    </lineage>
</organism>
<keyword evidence="3" id="KW-1185">Reference proteome</keyword>
<dbReference type="PANTHER" id="PTHR22916">
    <property type="entry name" value="GLYCOSYLTRANSFERASE"/>
    <property type="match status" value="1"/>
</dbReference>
<dbReference type="InterPro" id="IPR001173">
    <property type="entry name" value="Glyco_trans_2-like"/>
</dbReference>
<dbReference type="InterPro" id="IPR029044">
    <property type="entry name" value="Nucleotide-diphossugar_trans"/>
</dbReference>
<dbReference type="EMBL" id="BMDC01000004">
    <property type="protein sequence ID" value="GGH66071.1"/>
    <property type="molecule type" value="Genomic_DNA"/>
</dbReference>
<accession>A0A917IZ68</accession>
<protein>
    <recommendedName>
        <fullName evidence="1">Glycosyltransferase 2-like domain-containing protein</fullName>
    </recommendedName>
</protein>
<dbReference type="PANTHER" id="PTHR22916:SF3">
    <property type="entry name" value="UDP-GLCNAC:BETAGAL BETA-1,3-N-ACETYLGLUCOSAMINYLTRANSFERASE-LIKE PROTEIN 1"/>
    <property type="match status" value="1"/>
</dbReference>
<proteinExistence type="predicted"/>
<dbReference type="GO" id="GO:0016758">
    <property type="term" value="F:hexosyltransferase activity"/>
    <property type="evidence" value="ECO:0007669"/>
    <property type="project" value="UniProtKB-ARBA"/>
</dbReference>
<reference evidence="2 3" key="1">
    <citation type="journal article" date="2014" name="Int. J. Syst. Evol. Microbiol.">
        <title>Complete genome sequence of Corynebacterium casei LMG S-19264T (=DSM 44701T), isolated from a smear-ripened cheese.</title>
        <authorList>
            <consortium name="US DOE Joint Genome Institute (JGI-PGF)"/>
            <person name="Walter F."/>
            <person name="Albersmeier A."/>
            <person name="Kalinowski J."/>
            <person name="Ruckert C."/>
        </authorList>
    </citation>
    <scope>NUCLEOTIDE SEQUENCE [LARGE SCALE GENOMIC DNA]</scope>
    <source>
        <strain evidence="2 3">CCM 8669</strain>
    </source>
</reference>
<dbReference type="Pfam" id="PF00535">
    <property type="entry name" value="Glycos_transf_2"/>
    <property type="match status" value="1"/>
</dbReference>
<feature type="domain" description="Glycosyltransferase 2-like" evidence="1">
    <location>
        <begin position="7"/>
        <end position="170"/>
    </location>
</feature>
<dbReference type="Proteomes" id="UP000600171">
    <property type="component" value="Unassembled WGS sequence"/>
</dbReference>
<gene>
    <name evidence="2" type="ORF">GCM10007359_19940</name>
</gene>
<dbReference type="CDD" id="cd00761">
    <property type="entry name" value="Glyco_tranf_GTA_type"/>
    <property type="match status" value="1"/>
</dbReference>
<evidence type="ECO:0000259" key="1">
    <source>
        <dbReference type="Pfam" id="PF00535"/>
    </source>
</evidence>
<dbReference type="SUPFAM" id="SSF53448">
    <property type="entry name" value="Nucleotide-diphospho-sugar transferases"/>
    <property type="match status" value="1"/>
</dbReference>
<dbReference type="Gene3D" id="3.90.550.10">
    <property type="entry name" value="Spore Coat Polysaccharide Biosynthesis Protein SpsA, Chain A"/>
    <property type="match status" value="1"/>
</dbReference>